<dbReference type="Proteomes" id="UP000620327">
    <property type="component" value="Unassembled WGS sequence"/>
</dbReference>
<organism evidence="1 2">
    <name type="scientific">Dysosmobacter segnis</name>
    <dbReference type="NCBI Taxonomy" id="2763042"/>
    <lineage>
        <taxon>Bacteria</taxon>
        <taxon>Bacillati</taxon>
        <taxon>Bacillota</taxon>
        <taxon>Clostridia</taxon>
        <taxon>Eubacteriales</taxon>
        <taxon>Oscillospiraceae</taxon>
        <taxon>Dysosmobacter</taxon>
    </lineage>
</organism>
<reference evidence="1" key="1">
    <citation type="submission" date="2020-08" db="EMBL/GenBank/DDBJ databases">
        <title>Genome public.</title>
        <authorList>
            <person name="Liu C."/>
            <person name="Sun Q."/>
        </authorList>
    </citation>
    <scope>NUCLEOTIDE SEQUENCE</scope>
    <source>
        <strain evidence="1">BX15</strain>
    </source>
</reference>
<evidence type="ECO:0000313" key="2">
    <source>
        <dbReference type="Proteomes" id="UP000620327"/>
    </source>
</evidence>
<dbReference type="RefSeq" id="WP_187015262.1">
    <property type="nucleotide sequence ID" value="NZ_JACOQI010000012.1"/>
</dbReference>
<dbReference type="AlphaFoldDB" id="A0A923MJC5"/>
<evidence type="ECO:0000313" key="1">
    <source>
        <dbReference type="EMBL" id="MBC5771031.1"/>
    </source>
</evidence>
<comment type="caution">
    <text evidence="1">The sequence shown here is derived from an EMBL/GenBank/DDBJ whole genome shotgun (WGS) entry which is preliminary data.</text>
</comment>
<accession>A0A923MJC5</accession>
<dbReference type="EMBL" id="JACOQI010000012">
    <property type="protein sequence ID" value="MBC5771031.1"/>
    <property type="molecule type" value="Genomic_DNA"/>
</dbReference>
<gene>
    <name evidence="1" type="ORF">H8Z83_12000</name>
</gene>
<keyword evidence="2" id="KW-1185">Reference proteome</keyword>
<name>A0A923MJC5_9FIRM</name>
<proteinExistence type="predicted"/>
<protein>
    <submittedName>
        <fullName evidence="1">Uncharacterized protein</fullName>
    </submittedName>
</protein>
<sequence length="79" mass="8099">MKYAADFRYIAREALRGKWLIAVVVGLVASLLGGAGADGPELKLDIADPADEIIALAVVLTIDAVTESKGGVSVSVSSN</sequence>